<evidence type="ECO:0000313" key="19">
    <source>
        <dbReference type="Proteomes" id="UP000796761"/>
    </source>
</evidence>
<keyword evidence="6" id="KW-0732">Signal</keyword>
<evidence type="ECO:0000256" key="4">
    <source>
        <dbReference type="ARBA" id="ARBA00022475"/>
    </source>
</evidence>
<dbReference type="Gene3D" id="3.40.50.1820">
    <property type="entry name" value="alpha/beta hydrolase"/>
    <property type="match status" value="1"/>
</dbReference>
<dbReference type="OrthoDB" id="199913at2759"/>
<dbReference type="InterPro" id="IPR029058">
    <property type="entry name" value="AB_hydrolase_fold"/>
</dbReference>
<dbReference type="GO" id="GO:0005886">
    <property type="term" value="C:plasma membrane"/>
    <property type="evidence" value="ECO:0007669"/>
    <property type="project" value="UniProtKB-SubCell"/>
</dbReference>
<dbReference type="PRINTS" id="PR00821">
    <property type="entry name" value="TAGLIPASE"/>
</dbReference>
<evidence type="ECO:0000256" key="5">
    <source>
        <dbReference type="ARBA" id="ARBA00022525"/>
    </source>
</evidence>
<evidence type="ECO:0000256" key="15">
    <source>
        <dbReference type="RuleBase" id="RU004262"/>
    </source>
</evidence>
<evidence type="ECO:0000313" key="18">
    <source>
        <dbReference type="EMBL" id="TRZ18551.1"/>
    </source>
</evidence>
<keyword evidence="12" id="KW-0325">Glycoprotein</keyword>
<evidence type="ECO:0000256" key="12">
    <source>
        <dbReference type="ARBA" id="ARBA00023180"/>
    </source>
</evidence>
<comment type="catalytic activity">
    <reaction evidence="13">
        <text>1-hexadecanoyl-2-(9Z-octadecenoyl)-sn-glycero-3-phosphate + H2O = 2-(9Z-octadecenoyl)-sn-glycero-3-phosphate + hexadecanoate + H(+)</text>
        <dbReference type="Rhea" id="RHEA:40943"/>
        <dbReference type="ChEBI" id="CHEBI:7896"/>
        <dbReference type="ChEBI" id="CHEBI:15377"/>
        <dbReference type="ChEBI" id="CHEBI:15378"/>
        <dbReference type="ChEBI" id="CHEBI:64839"/>
        <dbReference type="ChEBI" id="CHEBI:77593"/>
    </reaction>
    <physiologicalReaction direction="left-to-right" evidence="13">
        <dbReference type="Rhea" id="RHEA:40944"/>
    </physiologicalReaction>
</comment>
<evidence type="ECO:0000256" key="9">
    <source>
        <dbReference type="ARBA" id="ARBA00023098"/>
    </source>
</evidence>
<feature type="compositionally biased region" description="Basic and acidic residues" evidence="16">
    <location>
        <begin position="19"/>
        <end position="28"/>
    </location>
</feature>
<evidence type="ECO:0000256" key="1">
    <source>
        <dbReference type="ARBA" id="ARBA00004236"/>
    </source>
</evidence>
<comment type="function">
    <text evidence="14">Hydrolyzes specifically phosphatidic acid (PA) to produce 2-acyl lysophosphatidic acid (LPA; a potent bioactive lipid mediator) and fatty acid. Does not hydrolyze other phospholipids, like phosphatidylserine (PS), phosphatidylcholine (PC) and phosphatidylethanolamine (PE) or triacylglycerol (TG).</text>
</comment>
<dbReference type="InterPro" id="IPR013818">
    <property type="entry name" value="Lipase"/>
</dbReference>
<proteinExistence type="inferred from homology"/>
<comment type="subcellular location">
    <subcellularLocation>
        <location evidence="1">Cell membrane</location>
    </subcellularLocation>
    <subcellularLocation>
        <location evidence="2">Secreted</location>
    </subcellularLocation>
</comment>
<dbReference type="PANTHER" id="PTHR11610:SF12">
    <property type="entry name" value="LIPASE MEMBER H"/>
    <property type="match status" value="1"/>
</dbReference>
<evidence type="ECO:0000256" key="6">
    <source>
        <dbReference type="ARBA" id="ARBA00022729"/>
    </source>
</evidence>
<dbReference type="GO" id="GO:0008201">
    <property type="term" value="F:heparin binding"/>
    <property type="evidence" value="ECO:0007669"/>
    <property type="project" value="UniProtKB-ARBA"/>
</dbReference>
<dbReference type="Proteomes" id="UP000796761">
    <property type="component" value="Unassembled WGS sequence"/>
</dbReference>
<comment type="similarity">
    <text evidence="3 15">Belongs to the AB hydrolase superfamily. Lipase family.</text>
</comment>
<keyword evidence="5" id="KW-0964">Secreted</keyword>
<dbReference type="GO" id="GO:0005615">
    <property type="term" value="C:extracellular space"/>
    <property type="evidence" value="ECO:0007669"/>
    <property type="project" value="TreeGrafter"/>
</dbReference>
<organism evidence="18 19">
    <name type="scientific">Zosterops borbonicus</name>
    <dbReference type="NCBI Taxonomy" id="364589"/>
    <lineage>
        <taxon>Eukaryota</taxon>
        <taxon>Metazoa</taxon>
        <taxon>Chordata</taxon>
        <taxon>Craniata</taxon>
        <taxon>Vertebrata</taxon>
        <taxon>Euteleostomi</taxon>
        <taxon>Archelosauria</taxon>
        <taxon>Archosauria</taxon>
        <taxon>Dinosauria</taxon>
        <taxon>Saurischia</taxon>
        <taxon>Theropoda</taxon>
        <taxon>Coelurosauria</taxon>
        <taxon>Aves</taxon>
        <taxon>Neognathae</taxon>
        <taxon>Neoaves</taxon>
        <taxon>Telluraves</taxon>
        <taxon>Australaves</taxon>
        <taxon>Passeriformes</taxon>
        <taxon>Sylvioidea</taxon>
        <taxon>Zosteropidae</taxon>
        <taxon>Zosterops</taxon>
    </lineage>
</organism>
<dbReference type="AlphaFoldDB" id="A0A8K1GIL1"/>
<evidence type="ECO:0000256" key="8">
    <source>
        <dbReference type="ARBA" id="ARBA00022963"/>
    </source>
</evidence>
<sequence>MALEPSAPGGNTIGTVSSGRERHWSRQPREGAVLQEMCSGYRRLQNSRVPYEAQRQLYCDVITVVEASKNKCLELGARECPANLPLAANAGRVQESSMQSHLHLDSGKDKTINLKALVEASAGKEIVDLMDSLPCAIMLRNDEEQKCPEFTDLNIGNALSGTELHVQLLLYTRGNHDCAEKLVEHNVSASEYLNKTKKIVFVIHGFRPTGSPPAWLGDMKKLLLSSEDINLIIVDWNRGATTWNYKAAVENCRKVAEILKKYVDQMLVGGASLDSMHMIGVSLGAHVAGFLGQKYNGKFGRITGLDAAGPSFTGEPPENRLDPTDAQFVDVIHSDTDALGYKKPLGTIDFYPNGGMDQPGCPKTFFSGVQYFKCDHQRAVFLFLSSLKSKCDIITYPCGSYLDYKRGKCVDCDAFQPMSCPVLGYHADRWKKMLIPYRSPKRAYFDTSDKDPFCMYNYLLDITTWNKSIRRGFITVKLIDYAGNTVESQMNSEASTFQQYKRVKILTGFHQDIEKIAKISLTFSTKNLIGPKHKLRILQMKLKSLNNPKRLQLCRYDFVLMESIELTFKPIPCSERGT</sequence>
<dbReference type="GO" id="GO:0004620">
    <property type="term" value="F:phospholipase activity"/>
    <property type="evidence" value="ECO:0007669"/>
    <property type="project" value="UniProtKB-ARBA"/>
</dbReference>
<keyword evidence="10" id="KW-0472">Membrane</keyword>
<dbReference type="PANTHER" id="PTHR11610">
    <property type="entry name" value="LIPASE"/>
    <property type="match status" value="1"/>
</dbReference>
<keyword evidence="9" id="KW-0443">Lipid metabolism</keyword>
<evidence type="ECO:0000259" key="17">
    <source>
        <dbReference type="Pfam" id="PF00151"/>
    </source>
</evidence>
<keyword evidence="4" id="KW-1003">Cell membrane</keyword>
<evidence type="ECO:0000256" key="2">
    <source>
        <dbReference type="ARBA" id="ARBA00004613"/>
    </source>
</evidence>
<evidence type="ECO:0000256" key="11">
    <source>
        <dbReference type="ARBA" id="ARBA00023157"/>
    </source>
</evidence>
<keyword evidence="11" id="KW-1015">Disulfide bond</keyword>
<accession>A0A8K1GIL1</accession>
<dbReference type="InterPro" id="IPR000734">
    <property type="entry name" value="TAG_lipase"/>
</dbReference>
<reference evidence="18" key="1">
    <citation type="submission" date="2019-04" db="EMBL/GenBank/DDBJ databases">
        <title>Genome assembly of Zosterops borbonicus 15179.</title>
        <authorList>
            <person name="Leroy T."/>
            <person name="Anselmetti Y."/>
            <person name="Tilak M.-K."/>
            <person name="Nabholz B."/>
        </authorList>
    </citation>
    <scope>NUCLEOTIDE SEQUENCE</scope>
    <source>
        <strain evidence="18">HGM_15179</strain>
        <tissue evidence="18">Muscle</tissue>
    </source>
</reference>
<name>A0A8K1GIL1_9PASS</name>
<dbReference type="InterPro" id="IPR033906">
    <property type="entry name" value="Lipase_N"/>
</dbReference>
<feature type="domain" description="Lipase" evidence="17">
    <location>
        <begin position="159"/>
        <end position="453"/>
    </location>
</feature>
<keyword evidence="19" id="KW-1185">Reference proteome</keyword>
<evidence type="ECO:0000256" key="3">
    <source>
        <dbReference type="ARBA" id="ARBA00010701"/>
    </source>
</evidence>
<dbReference type="SUPFAM" id="SSF53474">
    <property type="entry name" value="alpha/beta-Hydrolases"/>
    <property type="match status" value="1"/>
</dbReference>
<dbReference type="Pfam" id="PF00151">
    <property type="entry name" value="Lipase"/>
    <property type="match status" value="1"/>
</dbReference>
<evidence type="ECO:0000256" key="16">
    <source>
        <dbReference type="SAM" id="MobiDB-lite"/>
    </source>
</evidence>
<dbReference type="GO" id="GO:0016042">
    <property type="term" value="P:lipid catabolic process"/>
    <property type="evidence" value="ECO:0007669"/>
    <property type="project" value="UniProtKB-KW"/>
</dbReference>
<dbReference type="FunFam" id="3.40.50.1820:FF:000063">
    <property type="entry name" value="Lipase member H"/>
    <property type="match status" value="1"/>
</dbReference>
<dbReference type="GO" id="GO:0006654">
    <property type="term" value="P:phosphatidic acid biosynthetic process"/>
    <property type="evidence" value="ECO:0007669"/>
    <property type="project" value="UniProtKB-ARBA"/>
</dbReference>
<comment type="caution">
    <text evidence="18">The sequence shown here is derived from an EMBL/GenBank/DDBJ whole genome shotgun (WGS) entry which is preliminary data.</text>
</comment>
<keyword evidence="8" id="KW-0442">Lipid degradation</keyword>
<evidence type="ECO:0000256" key="14">
    <source>
        <dbReference type="ARBA" id="ARBA00049600"/>
    </source>
</evidence>
<evidence type="ECO:0000256" key="10">
    <source>
        <dbReference type="ARBA" id="ARBA00023136"/>
    </source>
</evidence>
<evidence type="ECO:0000256" key="7">
    <source>
        <dbReference type="ARBA" id="ARBA00022801"/>
    </source>
</evidence>
<protein>
    <recommendedName>
        <fullName evidence="17">Lipase domain-containing protein</fullName>
    </recommendedName>
</protein>
<keyword evidence="7" id="KW-0378">Hydrolase</keyword>
<dbReference type="EMBL" id="SWJQ01000219">
    <property type="protein sequence ID" value="TRZ18551.1"/>
    <property type="molecule type" value="Genomic_DNA"/>
</dbReference>
<feature type="region of interest" description="Disordered" evidence="16">
    <location>
        <begin position="1"/>
        <end position="28"/>
    </location>
</feature>
<gene>
    <name evidence="18" type="ORF">HGM15179_008555</name>
</gene>
<evidence type="ECO:0000256" key="13">
    <source>
        <dbReference type="ARBA" id="ARBA00048637"/>
    </source>
</evidence>
<dbReference type="CDD" id="cd00707">
    <property type="entry name" value="Pancreat_lipase_like"/>
    <property type="match status" value="1"/>
</dbReference>